<comment type="cofactor">
    <cofactor evidence="1">
        <name>Ca(2+)</name>
        <dbReference type="ChEBI" id="CHEBI:29108"/>
    </cofactor>
</comment>
<dbReference type="InterPro" id="IPR000917">
    <property type="entry name" value="Sulfatase_N"/>
</dbReference>
<keyword evidence="4" id="KW-0732">Signal</keyword>
<keyword evidence="3" id="KW-0479">Metal-binding</keyword>
<reference evidence="9 10" key="1">
    <citation type="submission" date="2021-01" db="EMBL/GenBank/DDBJ databases">
        <title>Carboxyliciviraga sp.nov., isolated from coastal sediments.</title>
        <authorList>
            <person name="Lu D."/>
            <person name="Zhang T."/>
        </authorList>
    </citation>
    <scope>NUCLEOTIDE SEQUENCE [LARGE SCALE GENOMIC DNA]</scope>
    <source>
        <strain evidence="9 10">N1Y132</strain>
    </source>
</reference>
<dbReference type="CDD" id="cd16155">
    <property type="entry name" value="sulfatase_like"/>
    <property type="match status" value="1"/>
</dbReference>
<proteinExistence type="inferred from homology"/>
<sequence>MMKILLHILVVLIIVLNGHHADAIDNKKKPNIIFIFADDQAYNTIHALGNKEIKTPNLDKLVESGTTFTHNYNMGAWAGAVCVASRTMLNTGRSVWRAKELNTVFQKEDSLAITQTWGNLLKQAGYDTYMTGKWHIQADIDKCFDYIGTKRYGMPKQTKAGYNRPMDENDKNWLPWDAKHGGYWQGGQHWSEVVGDESIDFIEQAKGREHPFFMYVAFNAPHDPRQSPKEYVDMYPLDKISVPDNYQPLYPEKDDIGCGKNLRDEKLAPFPRTEYAVKVNRQEYYAIITHMDHQIGRILDALEKSGQKDDTYIFYTADHGLACGEHGLLGKQNMYDHSMRSPLIVIGPDVPEGKRKEVDVYLQDIMPSTLEIAGLEKPAYVEFNSLMPLITNRRKKGNYDAIYGSYKELQRMVRADDYKLIVYPKAQKVKLFNLKKDPLEMKNLASNQKYQKKIKELFGQLLQLQQEMDDALDLTAVFPELLN</sequence>
<evidence type="ECO:0000256" key="4">
    <source>
        <dbReference type="ARBA" id="ARBA00022729"/>
    </source>
</evidence>
<evidence type="ECO:0000256" key="3">
    <source>
        <dbReference type="ARBA" id="ARBA00022723"/>
    </source>
</evidence>
<dbReference type="SUPFAM" id="SSF53649">
    <property type="entry name" value="Alkaline phosphatase-like"/>
    <property type="match status" value="1"/>
</dbReference>
<dbReference type="Gene3D" id="3.40.720.10">
    <property type="entry name" value="Alkaline Phosphatase, subunit A"/>
    <property type="match status" value="1"/>
</dbReference>
<dbReference type="EMBL" id="JAENRR010000058">
    <property type="protein sequence ID" value="MBK3519228.1"/>
    <property type="molecule type" value="Genomic_DNA"/>
</dbReference>
<evidence type="ECO:0000313" key="10">
    <source>
        <dbReference type="Proteomes" id="UP000605676"/>
    </source>
</evidence>
<evidence type="ECO:0000313" key="9">
    <source>
        <dbReference type="EMBL" id="MBK3519228.1"/>
    </source>
</evidence>
<comment type="similarity">
    <text evidence="2">Belongs to the sulfatase family.</text>
</comment>
<evidence type="ECO:0000256" key="2">
    <source>
        <dbReference type="ARBA" id="ARBA00008779"/>
    </source>
</evidence>
<keyword evidence="10" id="KW-1185">Reference proteome</keyword>
<dbReference type="InterPro" id="IPR017850">
    <property type="entry name" value="Alkaline_phosphatase_core_sf"/>
</dbReference>
<keyword evidence="5" id="KW-0378">Hydrolase</keyword>
<accession>A0ABS1HNG4</accession>
<dbReference type="Pfam" id="PF00884">
    <property type="entry name" value="Sulfatase"/>
    <property type="match status" value="1"/>
</dbReference>
<keyword evidence="6" id="KW-0106">Calcium</keyword>
<organism evidence="9 10">
    <name type="scientific">Carboxylicivirga marina</name>
    <dbReference type="NCBI Taxonomy" id="2800988"/>
    <lineage>
        <taxon>Bacteria</taxon>
        <taxon>Pseudomonadati</taxon>
        <taxon>Bacteroidota</taxon>
        <taxon>Bacteroidia</taxon>
        <taxon>Marinilabiliales</taxon>
        <taxon>Marinilabiliaceae</taxon>
        <taxon>Carboxylicivirga</taxon>
    </lineage>
</organism>
<evidence type="ECO:0000256" key="7">
    <source>
        <dbReference type="SAM" id="Coils"/>
    </source>
</evidence>
<dbReference type="InterPro" id="IPR050738">
    <property type="entry name" value="Sulfatase"/>
</dbReference>
<name>A0ABS1HNG4_9BACT</name>
<feature type="domain" description="Sulfatase N-terminal" evidence="8">
    <location>
        <begin position="30"/>
        <end position="374"/>
    </location>
</feature>
<evidence type="ECO:0000259" key="8">
    <source>
        <dbReference type="Pfam" id="PF00884"/>
    </source>
</evidence>
<keyword evidence="7" id="KW-0175">Coiled coil</keyword>
<dbReference type="RefSeq" id="WP_200466448.1">
    <property type="nucleotide sequence ID" value="NZ_JAENRR010000058.1"/>
</dbReference>
<protein>
    <submittedName>
        <fullName evidence="9">Sulfatase-like hydrolase/transferase</fullName>
    </submittedName>
</protein>
<dbReference type="PANTHER" id="PTHR42693:SF42">
    <property type="entry name" value="ARYLSULFATASE G"/>
    <property type="match status" value="1"/>
</dbReference>
<dbReference type="Proteomes" id="UP000605676">
    <property type="component" value="Unassembled WGS sequence"/>
</dbReference>
<gene>
    <name evidence="9" type="ORF">JIV24_17905</name>
</gene>
<evidence type="ECO:0000256" key="6">
    <source>
        <dbReference type="ARBA" id="ARBA00022837"/>
    </source>
</evidence>
<dbReference type="PANTHER" id="PTHR42693">
    <property type="entry name" value="ARYLSULFATASE FAMILY MEMBER"/>
    <property type="match status" value="1"/>
</dbReference>
<comment type="caution">
    <text evidence="9">The sequence shown here is derived from an EMBL/GenBank/DDBJ whole genome shotgun (WGS) entry which is preliminary data.</text>
</comment>
<evidence type="ECO:0000256" key="1">
    <source>
        <dbReference type="ARBA" id="ARBA00001913"/>
    </source>
</evidence>
<evidence type="ECO:0000256" key="5">
    <source>
        <dbReference type="ARBA" id="ARBA00022801"/>
    </source>
</evidence>
<feature type="coiled-coil region" evidence="7">
    <location>
        <begin position="447"/>
        <end position="474"/>
    </location>
</feature>